<dbReference type="STRING" id="1545044.SAMN05444276_102432"/>
<name>A0A1H2XA35_9RHOB</name>
<gene>
    <name evidence="1" type="ORF">SAMN05444276_102432</name>
</gene>
<evidence type="ECO:0008006" key="3">
    <source>
        <dbReference type="Google" id="ProtNLM"/>
    </source>
</evidence>
<dbReference type="Proteomes" id="UP000182944">
    <property type="component" value="Unassembled WGS sequence"/>
</dbReference>
<keyword evidence="2" id="KW-1185">Reference proteome</keyword>
<dbReference type="Pfam" id="PF13711">
    <property type="entry name" value="DUF4160"/>
    <property type="match status" value="1"/>
</dbReference>
<evidence type="ECO:0000313" key="2">
    <source>
        <dbReference type="Proteomes" id="UP000182944"/>
    </source>
</evidence>
<proteinExistence type="predicted"/>
<reference evidence="2" key="1">
    <citation type="submission" date="2016-10" db="EMBL/GenBank/DDBJ databases">
        <authorList>
            <person name="Varghese N."/>
            <person name="Submissions S."/>
        </authorList>
    </citation>
    <scope>NUCLEOTIDE SEQUENCE [LARGE SCALE GENOMIC DNA]</scope>
    <source>
        <strain evidence="2">DSM 29303</strain>
    </source>
</reference>
<organism evidence="1 2">
    <name type="scientific">Paracoccus sanguinis</name>
    <dbReference type="NCBI Taxonomy" id="1545044"/>
    <lineage>
        <taxon>Bacteria</taxon>
        <taxon>Pseudomonadati</taxon>
        <taxon>Pseudomonadota</taxon>
        <taxon>Alphaproteobacteria</taxon>
        <taxon>Rhodobacterales</taxon>
        <taxon>Paracoccaceae</taxon>
        <taxon>Paracoccus</taxon>
    </lineage>
</organism>
<protein>
    <recommendedName>
        <fullName evidence="3">DUF4160 domain-containing protein</fullName>
    </recommendedName>
</protein>
<dbReference type="OrthoDB" id="122670at2"/>
<dbReference type="AlphaFoldDB" id="A0A1H2XA35"/>
<evidence type="ECO:0000313" key="1">
    <source>
        <dbReference type="EMBL" id="SDW89618.1"/>
    </source>
</evidence>
<dbReference type="EMBL" id="FNNA01000002">
    <property type="protein sequence ID" value="SDW89618.1"/>
    <property type="molecule type" value="Genomic_DNA"/>
</dbReference>
<sequence>MPTVFRDRGVRFFFYSNEGDPREPPHVHAESAEGVAKLWLRPDVAVAFSAGYDRRALAGIVTTVSARRDEIERAWHEFFG</sequence>
<dbReference type="InterPro" id="IPR025427">
    <property type="entry name" value="DUF4160"/>
</dbReference>
<accession>A0A1H2XA35</accession>
<dbReference type="RefSeq" id="WP_036732128.1">
    <property type="nucleotide sequence ID" value="NZ_FNNA01000002.1"/>
</dbReference>